<protein>
    <submittedName>
        <fullName evidence="4">S-layer homology domain-containing protein</fullName>
    </submittedName>
</protein>
<accession>A0ABT6NE76</accession>
<name>A0ABT6NE76_9FIRM</name>
<evidence type="ECO:0000259" key="3">
    <source>
        <dbReference type="PROSITE" id="PS51272"/>
    </source>
</evidence>
<evidence type="ECO:0000313" key="4">
    <source>
        <dbReference type="EMBL" id="MDH8678728.1"/>
    </source>
</evidence>
<comment type="caution">
    <text evidence="4">The sequence shown here is derived from an EMBL/GenBank/DDBJ whole genome shotgun (WGS) entry which is preliminary data.</text>
</comment>
<feature type="chain" id="PRO_5046822957" evidence="2">
    <location>
        <begin position="28"/>
        <end position="469"/>
    </location>
</feature>
<keyword evidence="1" id="KW-0677">Repeat</keyword>
<proteinExistence type="predicted"/>
<dbReference type="InterPro" id="IPR001119">
    <property type="entry name" value="SLH_dom"/>
</dbReference>
<evidence type="ECO:0000256" key="1">
    <source>
        <dbReference type="ARBA" id="ARBA00022737"/>
    </source>
</evidence>
<keyword evidence="5" id="KW-1185">Reference proteome</keyword>
<keyword evidence="2" id="KW-0732">Signal</keyword>
<feature type="domain" description="SLH" evidence="3">
    <location>
        <begin position="80"/>
        <end position="143"/>
    </location>
</feature>
<dbReference type="Pfam" id="PF00395">
    <property type="entry name" value="SLH"/>
    <property type="match status" value="1"/>
</dbReference>
<dbReference type="RefSeq" id="WP_281094616.1">
    <property type="nucleotide sequence ID" value="NZ_JARYZI010000007.1"/>
</dbReference>
<organism evidence="4 5">
    <name type="scientific">Fusibacter bizertensis</name>
    <dbReference type="NCBI Taxonomy" id="1488331"/>
    <lineage>
        <taxon>Bacteria</taxon>
        <taxon>Bacillati</taxon>
        <taxon>Bacillota</taxon>
        <taxon>Clostridia</taxon>
        <taxon>Eubacteriales</taxon>
        <taxon>Eubacteriales Family XII. Incertae Sedis</taxon>
        <taxon>Fusibacter</taxon>
    </lineage>
</organism>
<gene>
    <name evidence="4" type="ORF">QE109_11245</name>
</gene>
<dbReference type="EMBL" id="JARYZI010000007">
    <property type="protein sequence ID" value="MDH8678728.1"/>
    <property type="molecule type" value="Genomic_DNA"/>
</dbReference>
<feature type="signal peptide" evidence="2">
    <location>
        <begin position="1"/>
        <end position="27"/>
    </location>
</feature>
<evidence type="ECO:0000313" key="5">
    <source>
        <dbReference type="Proteomes" id="UP001158045"/>
    </source>
</evidence>
<reference evidence="4 5" key="1">
    <citation type="submission" date="2023-04" db="EMBL/GenBank/DDBJ databases">
        <title>Fusibacter bizertensis strain WBS, isolated from littoral bottom sediments of the Arctic seas - biochemical and genomic analysis.</title>
        <authorList>
            <person name="Brioukhanov A.L."/>
        </authorList>
    </citation>
    <scope>NUCLEOTIDE SEQUENCE [LARGE SCALE GENOMIC DNA]</scope>
    <source>
        <strain evidence="4 5">WBS</strain>
    </source>
</reference>
<sequence>MRSKFGRVAVMICVLVMLFALTSISHATTGDNEGLATDLKELGLFNGTDKGFELEKVPTRVQAAAMLVKLLGGESEALAKKYAHPFKDVPAWASDYVGYMYEKGLTKGISATMFGSNNNASAKDFSTFMLKALGYKDGDFTYNDVLNFAKEKGLVSTDEFNKLTTSTFTRNEMVLLAHNTLDVTFKGSEDRLIDRLVDAKVVSINVANSLKYYDYPTVPMEVTKGENSSLRFEIHHERISPEILDQLVFYSTIGSNMKLDMSTTEKLAKLIFISDFEKTYYQELAKEYGLFNPSGWYSKSNYFLNSFMGKDLEVAYYFEIPTGLSPGTYDLAMIKPNPELDKRLKELTVEYKNYYTSKMKSLVIMTPEMYNVVKKEDGNNYISFNKDKMPAELAKFTGITLGFTSGGSEIDYQLVLKSEFIVLGSPTRAGLSVYNDVDPILVRYNGNIIVGFYDDNLDLLGVGMFFVNE</sequence>
<dbReference type="PROSITE" id="PS51272">
    <property type="entry name" value="SLH"/>
    <property type="match status" value="1"/>
</dbReference>
<dbReference type="Proteomes" id="UP001158045">
    <property type="component" value="Unassembled WGS sequence"/>
</dbReference>
<evidence type="ECO:0000256" key="2">
    <source>
        <dbReference type="SAM" id="SignalP"/>
    </source>
</evidence>